<keyword evidence="1 2" id="KW-0597">Phosphoprotein</keyword>
<dbReference type="AlphaFoldDB" id="A0A0H5D4X9"/>
<keyword evidence="5" id="KW-1185">Reference proteome</keyword>
<evidence type="ECO:0000256" key="2">
    <source>
        <dbReference type="PROSITE-ProRule" id="PRU00169"/>
    </source>
</evidence>
<dbReference type="PANTHER" id="PTHR44591:SF3">
    <property type="entry name" value="RESPONSE REGULATORY DOMAIN-CONTAINING PROTEIN"/>
    <property type="match status" value="1"/>
</dbReference>
<dbReference type="GO" id="GO:0000160">
    <property type="term" value="P:phosphorelay signal transduction system"/>
    <property type="evidence" value="ECO:0007669"/>
    <property type="project" value="InterPro"/>
</dbReference>
<organism evidence="4 5">
    <name type="scientific">Phaeobacter italicus</name>
    <dbReference type="NCBI Taxonomy" id="481446"/>
    <lineage>
        <taxon>Bacteria</taxon>
        <taxon>Pseudomonadati</taxon>
        <taxon>Pseudomonadota</taxon>
        <taxon>Alphaproteobacteria</taxon>
        <taxon>Rhodobacterales</taxon>
        <taxon>Roseobacteraceae</taxon>
        <taxon>Phaeobacter</taxon>
    </lineage>
</organism>
<dbReference type="InterPro" id="IPR011006">
    <property type="entry name" value="CheY-like_superfamily"/>
</dbReference>
<dbReference type="EMBL" id="CVRL01000035">
    <property type="protein sequence ID" value="CRL11758.1"/>
    <property type="molecule type" value="Genomic_DNA"/>
</dbReference>
<dbReference type="SMART" id="SM00448">
    <property type="entry name" value="REC"/>
    <property type="match status" value="1"/>
</dbReference>
<reference evidence="5" key="1">
    <citation type="submission" date="2015-05" db="EMBL/GenBank/DDBJ databases">
        <authorList>
            <person name="Rodrigo-Torres Lidia"/>
            <person name="Arahal R.David."/>
        </authorList>
    </citation>
    <scope>NUCLEOTIDE SEQUENCE [LARGE SCALE GENOMIC DNA]</scope>
    <source>
        <strain evidence="5">CECT 7321</strain>
    </source>
</reference>
<dbReference type="Proteomes" id="UP000043764">
    <property type="component" value="Unassembled WGS sequence"/>
</dbReference>
<gene>
    <name evidence="4" type="primary">kdpE</name>
    <name evidence="4" type="ORF">NIT7321_02628</name>
</gene>
<evidence type="ECO:0000313" key="4">
    <source>
        <dbReference type="EMBL" id="CRL11758.1"/>
    </source>
</evidence>
<dbReference type="Gene3D" id="3.40.50.2300">
    <property type="match status" value="1"/>
</dbReference>
<dbReference type="Pfam" id="PF00072">
    <property type="entry name" value="Response_reg"/>
    <property type="match status" value="1"/>
</dbReference>
<dbReference type="CDD" id="cd00156">
    <property type="entry name" value="REC"/>
    <property type="match status" value="1"/>
</dbReference>
<evidence type="ECO:0000259" key="3">
    <source>
        <dbReference type="PROSITE" id="PS50110"/>
    </source>
</evidence>
<evidence type="ECO:0000256" key="1">
    <source>
        <dbReference type="ARBA" id="ARBA00022553"/>
    </source>
</evidence>
<dbReference type="InterPro" id="IPR050595">
    <property type="entry name" value="Bact_response_regulator"/>
</dbReference>
<evidence type="ECO:0000313" key="5">
    <source>
        <dbReference type="Proteomes" id="UP000043764"/>
    </source>
</evidence>
<feature type="modified residue" description="4-aspartylphosphate" evidence="2">
    <location>
        <position position="73"/>
    </location>
</feature>
<proteinExistence type="predicted"/>
<accession>A0A0H5D4X9</accession>
<dbReference type="InterPro" id="IPR001789">
    <property type="entry name" value="Sig_transdc_resp-reg_receiver"/>
</dbReference>
<dbReference type="PROSITE" id="PS50110">
    <property type="entry name" value="RESPONSE_REGULATORY"/>
    <property type="match status" value="1"/>
</dbReference>
<dbReference type="PANTHER" id="PTHR44591">
    <property type="entry name" value="STRESS RESPONSE REGULATOR PROTEIN 1"/>
    <property type="match status" value="1"/>
</dbReference>
<dbReference type="SUPFAM" id="SSF52172">
    <property type="entry name" value="CheY-like"/>
    <property type="match status" value="1"/>
</dbReference>
<dbReference type="RefSeq" id="WP_050673716.1">
    <property type="nucleotide sequence ID" value="NZ_CANLNU010000002.1"/>
</dbReference>
<protein>
    <submittedName>
        <fullName evidence="4">KDP operon transcriptional regulatory protein KdpE</fullName>
    </submittedName>
</protein>
<dbReference type="STRING" id="481446.NIT7645_03773"/>
<feature type="domain" description="Response regulatory" evidence="3">
    <location>
        <begin position="24"/>
        <end position="137"/>
    </location>
</feature>
<sequence length="239" mass="25461">MDDSELFAAAHRLPTTKRPLLGLTILVVEDSRYACEAMRLLCLRSGARIRRADCLKSAYRHLKVYRPSVVIADLGLPDGSGADLIRAVAESSPRVGVILGTSGDENAESMAMEAGADGFLPKPITSLAEFQSAILSRLPADRQMSGPRELSDEVIEPDLLAFQDDMSHAAEVLNEAEDTKTLDYVAQFLGGVARSVGDSSLAGAADELADARSTGRPVAAVTARIAGLVQERLKQKVAI</sequence>
<name>A0A0H5D4X9_9RHOB</name>